<evidence type="ECO:0000313" key="2">
    <source>
        <dbReference type="Proteomes" id="UP000238430"/>
    </source>
</evidence>
<proteinExistence type="predicted"/>
<sequence length="123" mass="14901">MTPKKLKDLNPEDELNNISVNKNPFYIEKFNGVENTLNEHGRTLRRGEINKEYVLTKLPEGSKYIYKIESTIERQSFKEKFKRLEFFYVRDSKLDYIEFHMEEKLFDKYFDDAMLIINSFEPK</sequence>
<name>A0A2T1N6L8_9FLAO</name>
<reference evidence="1 2" key="1">
    <citation type="submission" date="2018-03" db="EMBL/GenBank/DDBJ databases">
        <title>Mesoflavibacter sp. HG37 and Mesoflavibacter sp. HG96 sp.nov., two marine bacteria isolated from seawater of Western Pacific Ocean.</title>
        <authorList>
            <person name="Cheng H."/>
            <person name="Wu Y.-H."/>
            <person name="Guo L.-L."/>
            <person name="Xu X.-W."/>
        </authorList>
    </citation>
    <scope>NUCLEOTIDE SEQUENCE [LARGE SCALE GENOMIC DNA]</scope>
    <source>
        <strain evidence="1 2">KCTC 42117</strain>
    </source>
</reference>
<keyword evidence="2" id="KW-1185">Reference proteome</keyword>
<organism evidence="1 2">
    <name type="scientific">Mesoflavibacter zeaxanthinifaciens subsp. sabulilitoris</name>
    <dbReference type="NCBI Taxonomy" id="1520893"/>
    <lineage>
        <taxon>Bacteria</taxon>
        <taxon>Pseudomonadati</taxon>
        <taxon>Bacteroidota</taxon>
        <taxon>Flavobacteriia</taxon>
        <taxon>Flavobacteriales</taxon>
        <taxon>Flavobacteriaceae</taxon>
        <taxon>Mesoflavibacter</taxon>
    </lineage>
</organism>
<dbReference type="AlphaFoldDB" id="A0A2T1N6L8"/>
<gene>
    <name evidence="1" type="ORF">C7H61_14135</name>
</gene>
<dbReference type="EMBL" id="PXOT01000027">
    <property type="protein sequence ID" value="PSG87239.1"/>
    <property type="molecule type" value="Genomic_DNA"/>
</dbReference>
<dbReference type="Proteomes" id="UP000238430">
    <property type="component" value="Unassembled WGS sequence"/>
</dbReference>
<evidence type="ECO:0000313" key="1">
    <source>
        <dbReference type="EMBL" id="PSG87239.1"/>
    </source>
</evidence>
<comment type="caution">
    <text evidence="1">The sequence shown here is derived from an EMBL/GenBank/DDBJ whole genome shotgun (WGS) entry which is preliminary data.</text>
</comment>
<protein>
    <submittedName>
        <fullName evidence="1">Uncharacterized protein</fullName>
    </submittedName>
</protein>
<accession>A0A2T1N6L8</accession>